<sequence length="412" mass="43984">MNNRSLAIVLALALCLSLAGCSGEPAAVNTDGPAATEPAASPSPSPVETPQPTDVGEESVEPDISVLMTPLIEMRDDGGVLVFSGYYSEPVVKISGRDAAAEKITKELAKKLASGGTEADEMYEEACEHYEGLTEEQQSIWFSYSLSRMGEVKRGDGAVLSVLGSDYVFTGGTHGSNSYYGMSFDSASGAKLALRDIFSDTATLSAKVEASVLAQVEQLENPEEFSGVREFVEEALEGEGWYLSNEGLELIAAEGEIASTARGPITFVIPYAELEELIEPEYLPAEATEDAKDVSAFSLSFEKPSEPLVEVKLDREADTFYLSANEDTAAFTFCNVNFGGKFYVAVGDEPAEDGYAPGRGYLWLSGLKAGECIAVTGYFNDTPNFGIQFDDGSLLILAQSGKDSSLLIYEAE</sequence>
<reference evidence="4" key="1">
    <citation type="submission" date="2020-10" db="EMBL/GenBank/DDBJ databases">
        <authorList>
            <person name="Gilroy R."/>
        </authorList>
    </citation>
    <scope>NUCLEOTIDE SEQUENCE</scope>
    <source>
        <strain evidence="4">ChiHecec3B27-6122</strain>
    </source>
</reference>
<dbReference type="AlphaFoldDB" id="A0A9D1K8Y3"/>
<proteinExistence type="predicted"/>
<evidence type="ECO:0000259" key="3">
    <source>
        <dbReference type="Pfam" id="PF11738"/>
    </source>
</evidence>
<dbReference type="PROSITE" id="PS51257">
    <property type="entry name" value="PROKAR_LIPOPROTEIN"/>
    <property type="match status" value="1"/>
</dbReference>
<dbReference type="InterPro" id="IPR037126">
    <property type="entry name" value="PdaC/RsiV-like_sf"/>
</dbReference>
<feature type="chain" id="PRO_5039226545" evidence="2">
    <location>
        <begin position="27"/>
        <end position="412"/>
    </location>
</feature>
<comment type="caution">
    <text evidence="4">The sequence shown here is derived from an EMBL/GenBank/DDBJ whole genome shotgun (WGS) entry which is preliminary data.</text>
</comment>
<evidence type="ECO:0000256" key="2">
    <source>
        <dbReference type="SAM" id="SignalP"/>
    </source>
</evidence>
<keyword evidence="2" id="KW-0732">Signal</keyword>
<reference evidence="4" key="2">
    <citation type="journal article" date="2021" name="PeerJ">
        <title>Extensive microbial diversity within the chicken gut microbiome revealed by metagenomics and culture.</title>
        <authorList>
            <person name="Gilroy R."/>
            <person name="Ravi A."/>
            <person name="Getino M."/>
            <person name="Pursley I."/>
            <person name="Horton D.L."/>
            <person name="Alikhan N.F."/>
            <person name="Baker D."/>
            <person name="Gharbi K."/>
            <person name="Hall N."/>
            <person name="Watson M."/>
            <person name="Adriaenssens E.M."/>
            <person name="Foster-Nyarko E."/>
            <person name="Jarju S."/>
            <person name="Secka A."/>
            <person name="Antonio M."/>
            <person name="Oren A."/>
            <person name="Chaudhuri R.R."/>
            <person name="La Ragione R."/>
            <person name="Hildebrand F."/>
            <person name="Pallen M.J."/>
        </authorList>
    </citation>
    <scope>NUCLEOTIDE SEQUENCE</scope>
    <source>
        <strain evidence="4">ChiHecec3B27-6122</strain>
    </source>
</reference>
<evidence type="ECO:0000256" key="1">
    <source>
        <dbReference type="SAM" id="MobiDB-lite"/>
    </source>
</evidence>
<feature type="domain" description="DUF3298" evidence="3">
    <location>
        <begin position="196"/>
        <end position="271"/>
    </location>
</feature>
<feature type="signal peptide" evidence="2">
    <location>
        <begin position="1"/>
        <end position="26"/>
    </location>
</feature>
<dbReference type="EMBL" id="DVJS01000192">
    <property type="protein sequence ID" value="HIS97839.1"/>
    <property type="molecule type" value="Genomic_DNA"/>
</dbReference>
<dbReference type="Gene3D" id="3.90.640.20">
    <property type="entry name" value="Heat-shock cognate protein, ATPase"/>
    <property type="match status" value="1"/>
</dbReference>
<organism evidence="4 5">
    <name type="scientific">Candidatus Scatomorpha pullistercoris</name>
    <dbReference type="NCBI Taxonomy" id="2840929"/>
    <lineage>
        <taxon>Bacteria</taxon>
        <taxon>Bacillati</taxon>
        <taxon>Bacillota</taxon>
        <taxon>Clostridia</taxon>
        <taxon>Eubacteriales</taxon>
        <taxon>Candidatus Scatomorpha</taxon>
    </lineage>
</organism>
<dbReference type="Pfam" id="PF11738">
    <property type="entry name" value="DUF3298"/>
    <property type="match status" value="1"/>
</dbReference>
<accession>A0A9D1K8Y3</accession>
<dbReference type="Proteomes" id="UP000886876">
    <property type="component" value="Unassembled WGS sequence"/>
</dbReference>
<feature type="region of interest" description="Disordered" evidence="1">
    <location>
        <begin position="29"/>
        <end position="60"/>
    </location>
</feature>
<evidence type="ECO:0000313" key="5">
    <source>
        <dbReference type="Proteomes" id="UP000886876"/>
    </source>
</evidence>
<evidence type="ECO:0000313" key="4">
    <source>
        <dbReference type="EMBL" id="HIS97839.1"/>
    </source>
</evidence>
<gene>
    <name evidence="4" type="ORF">IAD42_07695</name>
</gene>
<name>A0A9D1K8Y3_9FIRM</name>
<dbReference type="InterPro" id="IPR021729">
    <property type="entry name" value="DUF3298"/>
</dbReference>
<dbReference type="Gene3D" id="3.30.565.40">
    <property type="entry name" value="Fervidobacterium nodosum Rt17-B1 like"/>
    <property type="match status" value="1"/>
</dbReference>
<protein>
    <submittedName>
        <fullName evidence="4">DUF4163 domain-containing protein</fullName>
    </submittedName>
</protein>